<feature type="binding site" evidence="9">
    <location>
        <position position="7"/>
    </location>
    <ligand>
        <name>Mg(2+)</name>
        <dbReference type="ChEBI" id="CHEBI:18420"/>
    </ligand>
</feature>
<dbReference type="PROSITE" id="PS01076">
    <property type="entry name" value="ACETATE_KINASE_2"/>
    <property type="match status" value="1"/>
</dbReference>
<keyword evidence="7 9" id="KW-0067">ATP-binding</keyword>
<comment type="subcellular location">
    <subcellularLocation>
        <location evidence="9">Cytoplasm</location>
    </subcellularLocation>
</comment>
<evidence type="ECO:0000256" key="3">
    <source>
        <dbReference type="ARBA" id="ARBA00022679"/>
    </source>
</evidence>
<comment type="caution">
    <text evidence="11">The sequence shown here is derived from an EMBL/GenBank/DDBJ whole genome shotgun (WGS) entry which is preliminary data.</text>
</comment>
<gene>
    <name evidence="9" type="primary">ackA</name>
    <name evidence="11" type="ORF">K1W69_25470</name>
</gene>
<comment type="subunit">
    <text evidence="9">Homodimer.</text>
</comment>
<keyword evidence="5 9" id="KW-0547">Nucleotide-binding</keyword>
<keyword evidence="3 9" id="KW-0808">Transferase</keyword>
<dbReference type="PIRSF" id="PIRSF000722">
    <property type="entry name" value="Acetate_prop_kin"/>
    <property type="match status" value="1"/>
</dbReference>
<keyword evidence="12" id="KW-1185">Reference proteome</keyword>
<feature type="binding site" evidence="9">
    <location>
        <begin position="277"/>
        <end position="279"/>
    </location>
    <ligand>
        <name>ATP</name>
        <dbReference type="ChEBI" id="CHEBI:30616"/>
    </ligand>
</feature>
<dbReference type="EMBL" id="JAICBX010000007">
    <property type="protein sequence ID" value="MBW8640568.1"/>
    <property type="molecule type" value="Genomic_DNA"/>
</dbReference>
<dbReference type="RefSeq" id="WP_220231302.1">
    <property type="nucleotide sequence ID" value="NZ_JAICBX010000007.1"/>
</dbReference>
<dbReference type="GO" id="GO:0006085">
    <property type="term" value="P:acetyl-CoA biosynthetic process"/>
    <property type="evidence" value="ECO:0007669"/>
    <property type="project" value="UniProtKB-UniRule"/>
</dbReference>
<dbReference type="InterPro" id="IPR000890">
    <property type="entry name" value="Aliphatic_acid_kin_short-chain"/>
</dbReference>
<proteinExistence type="inferred from homology"/>
<dbReference type="GO" id="GO:0008776">
    <property type="term" value="F:acetate kinase activity"/>
    <property type="evidence" value="ECO:0007669"/>
    <property type="project" value="UniProtKB-UniRule"/>
</dbReference>
<evidence type="ECO:0000256" key="7">
    <source>
        <dbReference type="ARBA" id="ARBA00022840"/>
    </source>
</evidence>
<dbReference type="HAMAP" id="MF_00020">
    <property type="entry name" value="Acetate_kinase"/>
    <property type="match status" value="1"/>
</dbReference>
<evidence type="ECO:0000256" key="10">
    <source>
        <dbReference type="RuleBase" id="RU003835"/>
    </source>
</evidence>
<feature type="binding site" evidence="9">
    <location>
        <begin position="322"/>
        <end position="326"/>
    </location>
    <ligand>
        <name>ATP</name>
        <dbReference type="ChEBI" id="CHEBI:30616"/>
    </ligand>
</feature>
<dbReference type="Proteomes" id="UP001196509">
    <property type="component" value="Unassembled WGS sequence"/>
</dbReference>
<dbReference type="InterPro" id="IPR004372">
    <property type="entry name" value="Ac/propionate_kinase"/>
</dbReference>
<feature type="site" description="Transition state stabilizer" evidence="9">
    <location>
        <position position="235"/>
    </location>
</feature>
<feature type="active site" description="Proton donor/acceptor" evidence="9">
    <location>
        <position position="144"/>
    </location>
</feature>
<dbReference type="InterPro" id="IPR023865">
    <property type="entry name" value="Aliphatic_acid_kinase_CS"/>
</dbReference>
<dbReference type="NCBIfam" id="TIGR00016">
    <property type="entry name" value="ackA"/>
    <property type="match status" value="1"/>
</dbReference>
<keyword evidence="8 9" id="KW-0460">Magnesium</keyword>
<accession>A0AAE3D486</accession>
<evidence type="ECO:0000256" key="5">
    <source>
        <dbReference type="ARBA" id="ARBA00022741"/>
    </source>
</evidence>
<comment type="cofactor">
    <cofactor evidence="9">
        <name>Mg(2+)</name>
        <dbReference type="ChEBI" id="CHEBI:18420"/>
    </cofactor>
    <cofactor evidence="9">
        <name>Mn(2+)</name>
        <dbReference type="ChEBI" id="CHEBI:29035"/>
    </cofactor>
    <text evidence="9">Mg(2+). Can also accept Mn(2+).</text>
</comment>
<dbReference type="PANTHER" id="PTHR21060">
    <property type="entry name" value="ACETATE KINASE"/>
    <property type="match status" value="1"/>
</dbReference>
<dbReference type="PROSITE" id="PS01075">
    <property type="entry name" value="ACETATE_KINASE_1"/>
    <property type="match status" value="1"/>
</dbReference>
<dbReference type="InterPro" id="IPR043129">
    <property type="entry name" value="ATPase_NBD"/>
</dbReference>
<dbReference type="Gene3D" id="3.30.420.40">
    <property type="match status" value="2"/>
</dbReference>
<evidence type="ECO:0000313" key="12">
    <source>
        <dbReference type="Proteomes" id="UP001196509"/>
    </source>
</evidence>
<organism evidence="11 12">
    <name type="scientific">Flavimaribacter sediminis</name>
    <dbReference type="NCBI Taxonomy" id="2865987"/>
    <lineage>
        <taxon>Bacteria</taxon>
        <taxon>Pseudomonadati</taxon>
        <taxon>Pseudomonadota</taxon>
        <taxon>Alphaproteobacteria</taxon>
        <taxon>Hyphomicrobiales</taxon>
        <taxon>Rhizobiaceae</taxon>
        <taxon>Flavimaribacter</taxon>
    </lineage>
</organism>
<evidence type="ECO:0000256" key="2">
    <source>
        <dbReference type="ARBA" id="ARBA00022490"/>
    </source>
</evidence>
<reference evidence="11" key="1">
    <citation type="submission" date="2021-08" db="EMBL/GenBank/DDBJ databases">
        <title>Hoeflea bacterium WL0058 sp. nov., isolated from the sediment.</title>
        <authorList>
            <person name="Wang L."/>
            <person name="Zhang D."/>
        </authorList>
    </citation>
    <scope>NUCLEOTIDE SEQUENCE</scope>
    <source>
        <strain evidence="11">WL0058</strain>
    </source>
</reference>
<feature type="site" description="Transition state stabilizer" evidence="9">
    <location>
        <position position="175"/>
    </location>
</feature>
<dbReference type="GO" id="GO:0005829">
    <property type="term" value="C:cytosol"/>
    <property type="evidence" value="ECO:0007669"/>
    <property type="project" value="TreeGrafter"/>
</dbReference>
<keyword evidence="6 9" id="KW-0418">Kinase</keyword>
<evidence type="ECO:0000256" key="8">
    <source>
        <dbReference type="ARBA" id="ARBA00022842"/>
    </source>
</evidence>
<protein>
    <recommendedName>
        <fullName evidence="9">Acetate kinase</fullName>
        <ecNumber evidence="9">2.7.2.1</ecNumber>
    </recommendedName>
    <alternativeName>
        <fullName evidence="9">Acetokinase</fullName>
    </alternativeName>
</protein>
<evidence type="ECO:0000256" key="4">
    <source>
        <dbReference type="ARBA" id="ARBA00022723"/>
    </source>
</evidence>
<dbReference type="GO" id="GO:0006083">
    <property type="term" value="P:acetate metabolic process"/>
    <property type="evidence" value="ECO:0007669"/>
    <property type="project" value="TreeGrafter"/>
</dbReference>
<evidence type="ECO:0000313" key="11">
    <source>
        <dbReference type="EMBL" id="MBW8640568.1"/>
    </source>
</evidence>
<feature type="binding site" evidence="9">
    <location>
        <position position="87"/>
    </location>
    <ligand>
        <name>substrate</name>
    </ligand>
</feature>
<evidence type="ECO:0000256" key="6">
    <source>
        <dbReference type="ARBA" id="ARBA00022777"/>
    </source>
</evidence>
<evidence type="ECO:0000256" key="9">
    <source>
        <dbReference type="HAMAP-Rule" id="MF_00020"/>
    </source>
</evidence>
<dbReference type="SUPFAM" id="SSF53067">
    <property type="entry name" value="Actin-like ATPase domain"/>
    <property type="match status" value="2"/>
</dbReference>
<keyword evidence="4 9" id="KW-0479">Metal-binding</keyword>
<comment type="pathway">
    <text evidence="9">Metabolic intermediate biosynthesis; acetyl-CoA biosynthesis; acetyl-CoA from acetate: step 1/2.</text>
</comment>
<comment type="function">
    <text evidence="9">Catalyzes the formation of acetyl phosphate from acetate and ATP. Can also catalyze the reverse reaction.</text>
</comment>
<keyword evidence="2 9" id="KW-0963">Cytoplasm</keyword>
<dbReference type="AlphaFoldDB" id="A0AAE3D486"/>
<dbReference type="EC" id="2.7.2.1" evidence="9"/>
<dbReference type="Pfam" id="PF00871">
    <property type="entry name" value="Acetate_kinase"/>
    <property type="match status" value="1"/>
</dbReference>
<dbReference type="PRINTS" id="PR00471">
    <property type="entry name" value="ACETATEKNASE"/>
</dbReference>
<comment type="similarity">
    <text evidence="1 9 10">Belongs to the acetokinase family.</text>
</comment>
<feature type="binding site" evidence="9">
    <location>
        <begin position="202"/>
        <end position="206"/>
    </location>
    <ligand>
        <name>ATP</name>
        <dbReference type="ChEBI" id="CHEBI:30616"/>
    </ligand>
</feature>
<dbReference type="GO" id="GO:0000287">
    <property type="term" value="F:magnesium ion binding"/>
    <property type="evidence" value="ECO:0007669"/>
    <property type="project" value="UniProtKB-UniRule"/>
</dbReference>
<dbReference type="GO" id="GO:0005524">
    <property type="term" value="F:ATP binding"/>
    <property type="evidence" value="ECO:0007669"/>
    <property type="project" value="UniProtKB-KW"/>
</dbReference>
<feature type="binding site" evidence="9">
    <location>
        <position position="14"/>
    </location>
    <ligand>
        <name>ATP</name>
        <dbReference type="ChEBI" id="CHEBI:30616"/>
    </ligand>
</feature>
<sequence length="387" mass="41914">MHLLTLNCGSSSIKFAIFDSDVREVLRGQIDGIGTAPRISAKRSAETVIDRHLEDANVSDHGAALSAILDLLRTEFPDISIASVGHRIVHGGTQFSQPVVLDKETMVKLRALIPLAPLHQPNNLAGVDAAAEAFPDAVQVGCFDTAFHRDQPWINDAFALPYRYYEEGVRRYGFHGLSYEYVSGRLREISPAHASGRVVACHLGNGASMCAIDNGRSIGSTMGFTALDGLPMGTRCGQLDPGVVLYLMQEKGMSAHAIEDMLYHDSGLKGLSGLSNDLRTLEAAATPEADRAIDYFTGRIRIELGALAAMLGGLDAVIFCGGIGENAWRIRKSVCEGFEWMGVEFDARRNRSGDAVISTDQSSVGLFVIQTDEEIIIARHALELIRQ</sequence>
<name>A0AAE3D486_9HYPH</name>
<feature type="binding site" evidence="9">
    <location>
        <position position="373"/>
    </location>
    <ligand>
        <name>Mg(2+)</name>
        <dbReference type="ChEBI" id="CHEBI:18420"/>
    </ligand>
</feature>
<comment type="catalytic activity">
    <reaction evidence="9">
        <text>acetate + ATP = acetyl phosphate + ADP</text>
        <dbReference type="Rhea" id="RHEA:11352"/>
        <dbReference type="ChEBI" id="CHEBI:22191"/>
        <dbReference type="ChEBI" id="CHEBI:30089"/>
        <dbReference type="ChEBI" id="CHEBI:30616"/>
        <dbReference type="ChEBI" id="CHEBI:456216"/>
        <dbReference type="EC" id="2.7.2.1"/>
    </reaction>
</comment>
<evidence type="ECO:0000256" key="1">
    <source>
        <dbReference type="ARBA" id="ARBA00008748"/>
    </source>
</evidence>
<dbReference type="PANTHER" id="PTHR21060:SF21">
    <property type="entry name" value="ACETATE KINASE"/>
    <property type="match status" value="1"/>
</dbReference>